<comment type="subcellular location">
    <subcellularLocation>
        <location evidence="1">Membrane</location>
        <topology evidence="1">Multi-pass membrane protein</topology>
    </subcellularLocation>
</comment>
<dbReference type="Gene3D" id="1.20.1250.20">
    <property type="entry name" value="MFS general substrate transporter like domains"/>
    <property type="match status" value="1"/>
</dbReference>
<dbReference type="InterPro" id="IPR005828">
    <property type="entry name" value="MFS_sugar_transport-like"/>
</dbReference>
<keyword evidence="4 8" id="KW-0812">Transmembrane</keyword>
<feature type="transmembrane region" description="Helical" evidence="8">
    <location>
        <begin position="327"/>
        <end position="347"/>
    </location>
</feature>
<dbReference type="PROSITE" id="PS00216">
    <property type="entry name" value="SUGAR_TRANSPORT_1"/>
    <property type="match status" value="1"/>
</dbReference>
<evidence type="ECO:0000256" key="5">
    <source>
        <dbReference type="ARBA" id="ARBA00022989"/>
    </source>
</evidence>
<feature type="transmembrane region" description="Helical" evidence="8">
    <location>
        <begin position="112"/>
        <end position="133"/>
    </location>
</feature>
<dbReference type="Proteomes" id="UP000005206">
    <property type="component" value="Chromosome 6"/>
</dbReference>
<feature type="transmembrane region" description="Helical" evidence="8">
    <location>
        <begin position="265"/>
        <end position="285"/>
    </location>
</feature>
<feature type="transmembrane region" description="Helical" evidence="8">
    <location>
        <begin position="7"/>
        <end position="27"/>
    </location>
</feature>
<dbReference type="OrthoDB" id="6133115at2759"/>
<dbReference type="SUPFAM" id="SSF103473">
    <property type="entry name" value="MFS general substrate transporter"/>
    <property type="match status" value="1"/>
</dbReference>
<feature type="transmembrane region" description="Helical" evidence="8">
    <location>
        <begin position="178"/>
        <end position="197"/>
    </location>
</feature>
<evidence type="ECO:0000256" key="6">
    <source>
        <dbReference type="ARBA" id="ARBA00023136"/>
    </source>
</evidence>
<dbReference type="InterPro" id="IPR005829">
    <property type="entry name" value="Sugar_transporter_CS"/>
</dbReference>
<keyword evidence="3 7" id="KW-0813">Transport</keyword>
<evidence type="ECO:0000256" key="1">
    <source>
        <dbReference type="ARBA" id="ARBA00004141"/>
    </source>
</evidence>
<dbReference type="PROSITE" id="PS50850">
    <property type="entry name" value="MFS"/>
    <property type="match status" value="1"/>
</dbReference>
<evidence type="ECO:0000256" key="4">
    <source>
        <dbReference type="ARBA" id="ARBA00022692"/>
    </source>
</evidence>
<reference evidence="10 11" key="1">
    <citation type="journal article" date="2009" name="PLoS Genet.">
        <title>The genome of Nectria haematococca: contribution of supernumerary chromosomes to gene expansion.</title>
        <authorList>
            <person name="Coleman J.J."/>
            <person name="Rounsley S.D."/>
            <person name="Rodriguez-Carres M."/>
            <person name="Kuo A."/>
            <person name="Wasmann C.C."/>
            <person name="Grimwood J."/>
            <person name="Schmutz J."/>
            <person name="Taga M."/>
            <person name="White G.J."/>
            <person name="Zhou S."/>
            <person name="Schwartz D.C."/>
            <person name="Freitag M."/>
            <person name="Ma L.J."/>
            <person name="Danchin E.G."/>
            <person name="Henrissat B."/>
            <person name="Coutinho P.M."/>
            <person name="Nelson D.R."/>
            <person name="Straney D."/>
            <person name="Napoli C.A."/>
            <person name="Barker B.M."/>
            <person name="Gribskov M."/>
            <person name="Rep M."/>
            <person name="Kroken S."/>
            <person name="Molnar I."/>
            <person name="Rensing C."/>
            <person name="Kennell J.C."/>
            <person name="Zamora J."/>
            <person name="Farman M.L."/>
            <person name="Selker E.U."/>
            <person name="Salamov A."/>
            <person name="Shapiro H."/>
            <person name="Pangilinan J."/>
            <person name="Lindquist E."/>
            <person name="Lamers C."/>
            <person name="Grigoriev I.V."/>
            <person name="Geiser D.M."/>
            <person name="Covert S.F."/>
            <person name="Temporini E."/>
            <person name="Vanetten H.D."/>
        </authorList>
    </citation>
    <scope>NUCLEOTIDE SEQUENCE [LARGE SCALE GENOMIC DNA]</scope>
    <source>
        <strain evidence="11">ATCC MYA-4622 / CBS 123669 / FGSC 9596 / NRRL 45880 / 77-13-4</strain>
    </source>
</reference>
<evidence type="ECO:0000256" key="2">
    <source>
        <dbReference type="ARBA" id="ARBA00010992"/>
    </source>
</evidence>
<feature type="domain" description="Major facilitator superfamily (MFS) profile" evidence="9">
    <location>
        <begin position="9"/>
        <end position="452"/>
    </location>
</feature>
<evidence type="ECO:0000256" key="8">
    <source>
        <dbReference type="SAM" id="Phobius"/>
    </source>
</evidence>
<dbReference type="AlphaFoldDB" id="C7ZGI2"/>
<feature type="transmembrane region" description="Helical" evidence="8">
    <location>
        <begin position="59"/>
        <end position="79"/>
    </location>
</feature>
<evidence type="ECO:0000256" key="7">
    <source>
        <dbReference type="RuleBase" id="RU003346"/>
    </source>
</evidence>
<keyword evidence="6 8" id="KW-0472">Membrane</keyword>
<dbReference type="GO" id="GO:0005351">
    <property type="term" value="F:carbohydrate:proton symporter activity"/>
    <property type="evidence" value="ECO:0007669"/>
    <property type="project" value="TreeGrafter"/>
</dbReference>
<dbReference type="InterPro" id="IPR036259">
    <property type="entry name" value="MFS_trans_sf"/>
</dbReference>
<dbReference type="PRINTS" id="PR00171">
    <property type="entry name" value="SUGRTRNSPORT"/>
</dbReference>
<dbReference type="GeneID" id="9669851"/>
<feature type="transmembrane region" description="Helical" evidence="8">
    <location>
        <begin position="145"/>
        <end position="166"/>
    </location>
</feature>
<comment type="similarity">
    <text evidence="2 7">Belongs to the major facilitator superfamily. Sugar transporter (TC 2.A.1.1) family.</text>
</comment>
<organism evidence="10 11">
    <name type="scientific">Fusarium vanettenii (strain ATCC MYA-4622 / CBS 123669 / FGSC 9596 / NRRL 45880 / 77-13-4)</name>
    <name type="common">Fusarium solani subsp. pisi</name>
    <dbReference type="NCBI Taxonomy" id="660122"/>
    <lineage>
        <taxon>Eukaryota</taxon>
        <taxon>Fungi</taxon>
        <taxon>Dikarya</taxon>
        <taxon>Ascomycota</taxon>
        <taxon>Pezizomycotina</taxon>
        <taxon>Sordariomycetes</taxon>
        <taxon>Hypocreomycetidae</taxon>
        <taxon>Hypocreales</taxon>
        <taxon>Nectriaceae</taxon>
        <taxon>Fusarium</taxon>
        <taxon>Fusarium solani species complex</taxon>
        <taxon>Fusarium vanettenii</taxon>
    </lineage>
</organism>
<keyword evidence="5 8" id="KW-1133">Transmembrane helix</keyword>
<dbReference type="InterPro" id="IPR020846">
    <property type="entry name" value="MFS_dom"/>
</dbReference>
<dbReference type="InParanoid" id="C7ZGI2"/>
<dbReference type="PANTHER" id="PTHR48022:SF17">
    <property type="entry name" value="HEXOSE TRANSPORTER"/>
    <property type="match status" value="1"/>
</dbReference>
<evidence type="ECO:0000256" key="3">
    <source>
        <dbReference type="ARBA" id="ARBA00022448"/>
    </source>
</evidence>
<evidence type="ECO:0000259" key="9">
    <source>
        <dbReference type="PROSITE" id="PS50850"/>
    </source>
</evidence>
<feature type="transmembrane region" description="Helical" evidence="8">
    <location>
        <begin position="297"/>
        <end position="320"/>
    </location>
</feature>
<evidence type="ECO:0000313" key="10">
    <source>
        <dbReference type="EMBL" id="EEU36808.1"/>
    </source>
</evidence>
<dbReference type="InterPro" id="IPR050360">
    <property type="entry name" value="MFS_Sugar_Transporters"/>
</dbReference>
<dbReference type="EMBL" id="GG698925">
    <property type="protein sequence ID" value="EEU36808.1"/>
    <property type="molecule type" value="Genomic_DNA"/>
</dbReference>
<name>C7ZGI2_FUSV7</name>
<dbReference type="VEuPathDB" id="FungiDB:NECHADRAFT_81009"/>
<dbReference type="RefSeq" id="XP_003042521.1">
    <property type="nucleotide sequence ID" value="XM_003042475.1"/>
</dbReference>
<evidence type="ECO:0000313" key="11">
    <source>
        <dbReference type="Proteomes" id="UP000005206"/>
    </source>
</evidence>
<protein>
    <recommendedName>
        <fullName evidence="9">Major facilitator superfamily (MFS) profile domain-containing protein</fullName>
    </recommendedName>
</protein>
<accession>C7ZGI2</accession>
<feature type="transmembrane region" description="Helical" evidence="8">
    <location>
        <begin position="86"/>
        <end position="106"/>
    </location>
</feature>
<dbReference type="NCBIfam" id="TIGR00879">
    <property type="entry name" value="SP"/>
    <property type="match status" value="1"/>
</dbReference>
<dbReference type="PANTHER" id="PTHR48022">
    <property type="entry name" value="PLASTIDIC GLUCOSE TRANSPORTER 4"/>
    <property type="match status" value="1"/>
</dbReference>
<dbReference type="HOGENOM" id="CLU_001265_30_1_1"/>
<keyword evidence="11" id="KW-1185">Reference proteome</keyword>
<dbReference type="eggNOG" id="KOG0254">
    <property type="taxonomic scope" value="Eukaryota"/>
</dbReference>
<dbReference type="KEGG" id="nhe:NECHADRAFT_81009"/>
<feature type="transmembrane region" description="Helical" evidence="8">
    <location>
        <begin position="359"/>
        <end position="383"/>
    </location>
</feature>
<dbReference type="Pfam" id="PF00083">
    <property type="entry name" value="Sugar_tr"/>
    <property type="match status" value="1"/>
</dbReference>
<dbReference type="OMA" id="WIITWLV"/>
<gene>
    <name evidence="10" type="ORF">NECHADRAFT_81009</name>
</gene>
<dbReference type="InterPro" id="IPR003663">
    <property type="entry name" value="Sugar/inositol_transpt"/>
</dbReference>
<feature type="transmembrane region" description="Helical" evidence="8">
    <location>
        <begin position="430"/>
        <end position="448"/>
    </location>
</feature>
<proteinExistence type="inferred from homology"/>
<dbReference type="GO" id="GO:0016020">
    <property type="term" value="C:membrane"/>
    <property type="evidence" value="ECO:0007669"/>
    <property type="project" value="UniProtKB-SubCell"/>
</dbReference>
<feature type="transmembrane region" description="Helical" evidence="8">
    <location>
        <begin position="395"/>
        <end position="418"/>
    </location>
</feature>
<sequence length="509" mass="55541">MPSFKQLIAYGLILFSAITIGYDSGYLNGVLGAEDFVQRYGTSSDDGGPKYLTPYTKSLFSSLLIVGTTLGCLITPMITNKIGRKGVLIVASCVYAAGVILQTAGLPPAAFVIGRVLLGGAIGFISNVVPAYLMECSTPTNRGPLMAWYLQFLTAGNVLACGINFGTSEYTDSRSWRVTIAFQLFFAIVILFGSLLIPESPFYLLQRDRPHDARRSIATLLNADVDSNQVDEAMNEIEGHLADIVSHGDVKILECFQGTNRTRTFLGMAMSFFTIATGITFWFGYGTTFFMASGVDNSYLISLVLAITNCLFTAPSIYLIERFGRRWSLLVGGVIMALTQILTGVMHSASPDSTASKNMLVAGAIIFIAAYAPTWGIGGWIVMTEPFSNRLRITQTSLVLGFYWVITWLVGFVTPYMVDETAADLGVNVAYIWFGIGLLSIIWAFFFVPELAGLSRAEVDLLFERRVPAWRSVAWKRSLRTLQGAAPFEIDGQNASLEEVKAMGADEKS</sequence>